<protein>
    <submittedName>
        <fullName evidence="1">Uncharacterized protein</fullName>
    </submittedName>
</protein>
<proteinExistence type="predicted"/>
<keyword evidence="2" id="KW-1185">Reference proteome</keyword>
<dbReference type="PROSITE" id="PS51257">
    <property type="entry name" value="PROKAR_LIPOPROTEIN"/>
    <property type="match status" value="1"/>
</dbReference>
<dbReference type="Proteomes" id="UP000824120">
    <property type="component" value="Chromosome 5"/>
</dbReference>
<dbReference type="AlphaFoldDB" id="A0A9J5Z1Y7"/>
<evidence type="ECO:0000313" key="1">
    <source>
        <dbReference type="EMBL" id="KAG5606197.1"/>
    </source>
</evidence>
<name>A0A9J5Z1Y7_SOLCO</name>
<sequence>MPKLLSRISELWSSFSLHVANRPIHIAPVGSSFSCLPWLFMVHALVTRHISLLVHHLKLVLDGLDISFSH</sequence>
<gene>
    <name evidence="1" type="ORF">H5410_027689</name>
</gene>
<organism evidence="1 2">
    <name type="scientific">Solanum commersonii</name>
    <name type="common">Commerson's wild potato</name>
    <name type="synonym">Commerson's nightshade</name>
    <dbReference type="NCBI Taxonomy" id="4109"/>
    <lineage>
        <taxon>Eukaryota</taxon>
        <taxon>Viridiplantae</taxon>
        <taxon>Streptophyta</taxon>
        <taxon>Embryophyta</taxon>
        <taxon>Tracheophyta</taxon>
        <taxon>Spermatophyta</taxon>
        <taxon>Magnoliopsida</taxon>
        <taxon>eudicotyledons</taxon>
        <taxon>Gunneridae</taxon>
        <taxon>Pentapetalae</taxon>
        <taxon>asterids</taxon>
        <taxon>lamiids</taxon>
        <taxon>Solanales</taxon>
        <taxon>Solanaceae</taxon>
        <taxon>Solanoideae</taxon>
        <taxon>Solaneae</taxon>
        <taxon>Solanum</taxon>
    </lineage>
</organism>
<comment type="caution">
    <text evidence="1">The sequence shown here is derived from an EMBL/GenBank/DDBJ whole genome shotgun (WGS) entry which is preliminary data.</text>
</comment>
<dbReference type="EMBL" id="JACXVP010000005">
    <property type="protein sequence ID" value="KAG5606197.1"/>
    <property type="molecule type" value="Genomic_DNA"/>
</dbReference>
<accession>A0A9J5Z1Y7</accession>
<evidence type="ECO:0000313" key="2">
    <source>
        <dbReference type="Proteomes" id="UP000824120"/>
    </source>
</evidence>
<reference evidence="1 2" key="1">
    <citation type="submission" date="2020-09" db="EMBL/GenBank/DDBJ databases">
        <title>De no assembly of potato wild relative species, Solanum commersonii.</title>
        <authorList>
            <person name="Cho K."/>
        </authorList>
    </citation>
    <scope>NUCLEOTIDE SEQUENCE [LARGE SCALE GENOMIC DNA]</scope>
    <source>
        <strain evidence="1">LZ3.2</strain>
        <tissue evidence="1">Leaf</tissue>
    </source>
</reference>